<dbReference type="InterPro" id="IPR036865">
    <property type="entry name" value="CRAL-TRIO_dom_sf"/>
</dbReference>
<dbReference type="Pfam" id="PF03765">
    <property type="entry name" value="CRAL_TRIO_N"/>
    <property type="match status" value="1"/>
</dbReference>
<evidence type="ECO:0000313" key="2">
    <source>
        <dbReference type="EMBL" id="RKP25424.1"/>
    </source>
</evidence>
<dbReference type="InterPro" id="IPR052578">
    <property type="entry name" value="PI_Transfer_CRAL-TRIO"/>
</dbReference>
<protein>
    <submittedName>
        <fullName evidence="2">CRAL-TRIO domain-containing protein</fullName>
    </submittedName>
</protein>
<accession>A0A4P9YZA9</accession>
<feature type="domain" description="CRAL-TRIO" evidence="1">
    <location>
        <begin position="78"/>
        <end position="209"/>
    </location>
</feature>
<feature type="non-terminal residue" evidence="2">
    <location>
        <position position="1"/>
    </location>
</feature>
<evidence type="ECO:0000259" key="1">
    <source>
        <dbReference type="PROSITE" id="PS50191"/>
    </source>
</evidence>
<evidence type="ECO:0000313" key="3">
    <source>
        <dbReference type="Proteomes" id="UP000278143"/>
    </source>
</evidence>
<sequence length="209" mass="23974">HRPLSDDEQEKVDLVMGRVPGLCAPAGDPMHDEDVAFCTERCVVRFLRACRWDTDMATERLANTLQWRHERRPHVMDPAYVEPEAMSGKLLIDGFDRCGGPVLYITPRLEDTKSSQRQVDNMIFFLERAIALMPPGVEKLTFIVDFSGSSVFNSPAPWVTKSIVRTLDQHYPERLHMAILVGTPWYYNQLYKLISPMIDPVTKEKIRVV</sequence>
<gene>
    <name evidence="2" type="ORF">SYNPS1DRAFT_7200</name>
</gene>
<dbReference type="InterPro" id="IPR001251">
    <property type="entry name" value="CRAL-TRIO_dom"/>
</dbReference>
<feature type="non-terminal residue" evidence="2">
    <location>
        <position position="209"/>
    </location>
</feature>
<dbReference type="SUPFAM" id="SSF46938">
    <property type="entry name" value="CRAL/TRIO N-terminal domain"/>
    <property type="match status" value="1"/>
</dbReference>
<dbReference type="SMART" id="SM00516">
    <property type="entry name" value="SEC14"/>
    <property type="match status" value="1"/>
</dbReference>
<dbReference type="CDD" id="cd00170">
    <property type="entry name" value="SEC14"/>
    <property type="match status" value="1"/>
</dbReference>
<dbReference type="Proteomes" id="UP000278143">
    <property type="component" value="Unassembled WGS sequence"/>
</dbReference>
<reference evidence="3" key="1">
    <citation type="journal article" date="2018" name="Nat. Microbiol.">
        <title>Leveraging single-cell genomics to expand the fungal tree of life.</title>
        <authorList>
            <person name="Ahrendt S.R."/>
            <person name="Quandt C.A."/>
            <person name="Ciobanu D."/>
            <person name="Clum A."/>
            <person name="Salamov A."/>
            <person name="Andreopoulos B."/>
            <person name="Cheng J.F."/>
            <person name="Woyke T."/>
            <person name="Pelin A."/>
            <person name="Henrissat B."/>
            <person name="Reynolds N.K."/>
            <person name="Benny G.L."/>
            <person name="Smith M.E."/>
            <person name="James T.Y."/>
            <person name="Grigoriev I.V."/>
        </authorList>
    </citation>
    <scope>NUCLEOTIDE SEQUENCE [LARGE SCALE GENOMIC DNA]</scope>
    <source>
        <strain evidence="3">Benny S71-1</strain>
    </source>
</reference>
<dbReference type="InterPro" id="IPR011074">
    <property type="entry name" value="CRAL/TRIO_N_dom"/>
</dbReference>
<dbReference type="SMART" id="SM01100">
    <property type="entry name" value="CRAL_TRIO_N"/>
    <property type="match status" value="1"/>
</dbReference>
<dbReference type="OrthoDB" id="75724at2759"/>
<dbReference type="InterPro" id="IPR036273">
    <property type="entry name" value="CRAL/TRIO_N_dom_sf"/>
</dbReference>
<organism evidence="2 3">
    <name type="scientific">Syncephalis pseudoplumigaleata</name>
    <dbReference type="NCBI Taxonomy" id="1712513"/>
    <lineage>
        <taxon>Eukaryota</taxon>
        <taxon>Fungi</taxon>
        <taxon>Fungi incertae sedis</taxon>
        <taxon>Zoopagomycota</taxon>
        <taxon>Zoopagomycotina</taxon>
        <taxon>Zoopagomycetes</taxon>
        <taxon>Zoopagales</taxon>
        <taxon>Piptocephalidaceae</taxon>
        <taxon>Syncephalis</taxon>
    </lineage>
</organism>
<dbReference type="Pfam" id="PF00650">
    <property type="entry name" value="CRAL_TRIO"/>
    <property type="match status" value="1"/>
</dbReference>
<dbReference type="SUPFAM" id="SSF52087">
    <property type="entry name" value="CRAL/TRIO domain"/>
    <property type="match status" value="1"/>
</dbReference>
<dbReference type="EMBL" id="KZ989753">
    <property type="protein sequence ID" value="RKP25424.1"/>
    <property type="molecule type" value="Genomic_DNA"/>
</dbReference>
<dbReference type="PANTHER" id="PTHR45824">
    <property type="entry name" value="GH16843P"/>
    <property type="match status" value="1"/>
</dbReference>
<dbReference type="GO" id="GO:0008526">
    <property type="term" value="F:phosphatidylinositol transfer activity"/>
    <property type="evidence" value="ECO:0007669"/>
    <property type="project" value="TreeGrafter"/>
</dbReference>
<name>A0A4P9YZA9_9FUNG</name>
<proteinExistence type="predicted"/>
<dbReference type="PROSITE" id="PS50191">
    <property type="entry name" value="CRAL_TRIO"/>
    <property type="match status" value="1"/>
</dbReference>
<dbReference type="PANTHER" id="PTHR45824:SF29">
    <property type="entry name" value="GH16843P"/>
    <property type="match status" value="1"/>
</dbReference>
<dbReference type="AlphaFoldDB" id="A0A4P9YZA9"/>
<dbReference type="Gene3D" id="3.40.525.10">
    <property type="entry name" value="CRAL-TRIO lipid binding domain"/>
    <property type="match status" value="1"/>
</dbReference>
<keyword evidence="3" id="KW-1185">Reference proteome</keyword>